<feature type="domain" description="N-acetyltransferase" evidence="4">
    <location>
        <begin position="27"/>
        <end position="184"/>
    </location>
</feature>
<evidence type="ECO:0000313" key="5">
    <source>
        <dbReference type="EMBL" id="MDN0073932.1"/>
    </source>
</evidence>
<dbReference type="InterPro" id="IPR016181">
    <property type="entry name" value="Acyl_CoA_acyltransferase"/>
</dbReference>
<gene>
    <name evidence="5" type="ORF">QU481_03370</name>
</gene>
<dbReference type="GO" id="GO:0016746">
    <property type="term" value="F:acyltransferase activity"/>
    <property type="evidence" value="ECO:0007669"/>
    <property type="project" value="UniProtKB-KW"/>
</dbReference>
<name>A0ABT7XJH4_9NEIS</name>
<proteinExistence type="inferred from homology"/>
<keyword evidence="2 5" id="KW-0012">Acyltransferase</keyword>
<dbReference type="PANTHER" id="PTHR43792:SF8">
    <property type="entry name" value="[RIBOSOMAL PROTEIN US5]-ALANINE N-ACETYLTRANSFERASE"/>
    <property type="match status" value="1"/>
</dbReference>
<protein>
    <submittedName>
        <fullName evidence="5">GNAT family N-acetyltransferase</fullName>
        <ecNumber evidence="5">2.3.1.-</ecNumber>
    </submittedName>
</protein>
<sequence length="190" mass="21553">MTIPLVTLNTARLELLPAEPGFARALLAFELANRDHFARWDPDRDALYFTELHLGLRLRQYQREAEEGRGAAFLLAPKGEPQRIIGQITLSQIVRGVFQAAYLGYRIDARYEGQGLMHEGLTAVLAFALDTLRLHRLMANYQPDNERSARLLARCGFRIEGLARDYLFLNGAWRDHVLTALTNPDPLLLP</sequence>
<dbReference type="Gene3D" id="3.40.630.30">
    <property type="match status" value="1"/>
</dbReference>
<reference evidence="5" key="1">
    <citation type="submission" date="2023-06" db="EMBL/GenBank/DDBJ databases">
        <authorList>
            <person name="Zhang S."/>
        </authorList>
    </citation>
    <scope>NUCLEOTIDE SEQUENCE</scope>
    <source>
        <strain evidence="5">SG2303</strain>
    </source>
</reference>
<dbReference type="SUPFAM" id="SSF55729">
    <property type="entry name" value="Acyl-CoA N-acyltransferases (Nat)"/>
    <property type="match status" value="1"/>
</dbReference>
<accession>A0ABT7XJH4</accession>
<evidence type="ECO:0000256" key="3">
    <source>
        <dbReference type="ARBA" id="ARBA00038502"/>
    </source>
</evidence>
<dbReference type="EMBL" id="JAUEDK010000004">
    <property type="protein sequence ID" value="MDN0073932.1"/>
    <property type="molecule type" value="Genomic_DNA"/>
</dbReference>
<keyword evidence="1 5" id="KW-0808">Transferase</keyword>
<keyword evidence="6" id="KW-1185">Reference proteome</keyword>
<comment type="caution">
    <text evidence="5">The sequence shown here is derived from an EMBL/GenBank/DDBJ whole genome shotgun (WGS) entry which is preliminary data.</text>
</comment>
<evidence type="ECO:0000256" key="2">
    <source>
        <dbReference type="ARBA" id="ARBA00023315"/>
    </source>
</evidence>
<dbReference type="InterPro" id="IPR051531">
    <property type="entry name" value="N-acetyltransferase"/>
</dbReference>
<dbReference type="Proteomes" id="UP001168540">
    <property type="component" value="Unassembled WGS sequence"/>
</dbReference>
<dbReference type="PANTHER" id="PTHR43792">
    <property type="entry name" value="GNAT FAMILY, PUTATIVE (AFU_ORTHOLOGUE AFUA_3G00765)-RELATED-RELATED"/>
    <property type="match status" value="1"/>
</dbReference>
<dbReference type="Pfam" id="PF13302">
    <property type="entry name" value="Acetyltransf_3"/>
    <property type="match status" value="1"/>
</dbReference>
<dbReference type="InterPro" id="IPR000182">
    <property type="entry name" value="GNAT_dom"/>
</dbReference>
<evidence type="ECO:0000256" key="1">
    <source>
        <dbReference type="ARBA" id="ARBA00022679"/>
    </source>
</evidence>
<dbReference type="RefSeq" id="WP_289828481.1">
    <property type="nucleotide sequence ID" value="NZ_JAUEDK010000004.1"/>
</dbReference>
<comment type="similarity">
    <text evidence="3">Belongs to the acetyltransferase family. RimJ subfamily.</text>
</comment>
<evidence type="ECO:0000313" key="6">
    <source>
        <dbReference type="Proteomes" id="UP001168540"/>
    </source>
</evidence>
<organism evidence="5 6">
    <name type="scientific">Crenobacter oryzisoli</name>
    <dbReference type="NCBI Taxonomy" id="3056844"/>
    <lineage>
        <taxon>Bacteria</taxon>
        <taxon>Pseudomonadati</taxon>
        <taxon>Pseudomonadota</taxon>
        <taxon>Betaproteobacteria</taxon>
        <taxon>Neisseriales</taxon>
        <taxon>Neisseriaceae</taxon>
        <taxon>Crenobacter</taxon>
    </lineage>
</organism>
<dbReference type="PROSITE" id="PS51186">
    <property type="entry name" value="GNAT"/>
    <property type="match status" value="1"/>
</dbReference>
<evidence type="ECO:0000259" key="4">
    <source>
        <dbReference type="PROSITE" id="PS51186"/>
    </source>
</evidence>
<dbReference type="EC" id="2.3.1.-" evidence="5"/>